<dbReference type="EMBL" id="JBHSWG010000001">
    <property type="protein sequence ID" value="MFC6759679.1"/>
    <property type="molecule type" value="Genomic_DNA"/>
</dbReference>
<organism evidence="2 3">
    <name type="scientific">Sulfitobacter porphyrae</name>
    <dbReference type="NCBI Taxonomy" id="1246864"/>
    <lineage>
        <taxon>Bacteria</taxon>
        <taxon>Pseudomonadati</taxon>
        <taxon>Pseudomonadota</taxon>
        <taxon>Alphaproteobacteria</taxon>
        <taxon>Rhodobacterales</taxon>
        <taxon>Roseobacteraceae</taxon>
        <taxon>Sulfitobacter</taxon>
    </lineage>
</organism>
<comment type="caution">
    <text evidence="2">The sequence shown here is derived from an EMBL/GenBank/DDBJ whole genome shotgun (WGS) entry which is preliminary data.</text>
</comment>
<dbReference type="SUPFAM" id="SSF52374">
    <property type="entry name" value="Nucleotidylyl transferase"/>
    <property type="match status" value="1"/>
</dbReference>
<accession>A0ABW2B1V4</accession>
<evidence type="ECO:0000259" key="1">
    <source>
        <dbReference type="Pfam" id="PF01467"/>
    </source>
</evidence>
<sequence>MIGQVPSRVVLTYGVFDDIGPQTSARLRHLGGLGRELIVGCATDALCLRSGIRCALPYHQRRAMLERARFVSRVIAQDCWDQLRTDIVNYNAGALALGEVPPLSTCRG</sequence>
<dbReference type="InterPro" id="IPR014729">
    <property type="entry name" value="Rossmann-like_a/b/a_fold"/>
</dbReference>
<dbReference type="InterPro" id="IPR004821">
    <property type="entry name" value="Cyt_trans-like"/>
</dbReference>
<gene>
    <name evidence="2" type="ORF">ACFQFQ_09560</name>
</gene>
<evidence type="ECO:0000313" key="2">
    <source>
        <dbReference type="EMBL" id="MFC6759679.1"/>
    </source>
</evidence>
<feature type="domain" description="Cytidyltransferase-like" evidence="1">
    <location>
        <begin position="33"/>
        <end position="99"/>
    </location>
</feature>
<proteinExistence type="predicted"/>
<dbReference type="Pfam" id="PF01467">
    <property type="entry name" value="CTP_transf_like"/>
    <property type="match status" value="1"/>
</dbReference>
<dbReference type="Gene3D" id="3.40.50.620">
    <property type="entry name" value="HUPs"/>
    <property type="match status" value="1"/>
</dbReference>
<protein>
    <recommendedName>
        <fullName evidence="1">Cytidyltransferase-like domain-containing protein</fullName>
    </recommendedName>
</protein>
<dbReference type="Proteomes" id="UP001596353">
    <property type="component" value="Unassembled WGS sequence"/>
</dbReference>
<name>A0ABW2B1V4_9RHOB</name>
<keyword evidence="3" id="KW-1185">Reference proteome</keyword>
<evidence type="ECO:0000313" key="3">
    <source>
        <dbReference type="Proteomes" id="UP001596353"/>
    </source>
</evidence>
<reference evidence="3" key="1">
    <citation type="journal article" date="2019" name="Int. J. Syst. Evol. Microbiol.">
        <title>The Global Catalogue of Microorganisms (GCM) 10K type strain sequencing project: providing services to taxonomists for standard genome sequencing and annotation.</title>
        <authorList>
            <consortium name="The Broad Institute Genomics Platform"/>
            <consortium name="The Broad Institute Genome Sequencing Center for Infectious Disease"/>
            <person name="Wu L."/>
            <person name="Ma J."/>
        </authorList>
    </citation>
    <scope>NUCLEOTIDE SEQUENCE [LARGE SCALE GENOMIC DNA]</scope>
    <source>
        <strain evidence="3">CCUG 66188</strain>
    </source>
</reference>